<dbReference type="Proteomes" id="UP000602198">
    <property type="component" value="Unassembled WGS sequence"/>
</dbReference>
<dbReference type="Gene3D" id="3.20.20.190">
    <property type="entry name" value="Phosphatidylinositol (PI) phosphodiesterase"/>
    <property type="match status" value="1"/>
</dbReference>
<dbReference type="CDD" id="cd08567">
    <property type="entry name" value="GDPD_SpGDE_like"/>
    <property type="match status" value="1"/>
</dbReference>
<name>A0ABS1M6G9_9NOCA</name>
<keyword evidence="5" id="KW-1185">Reference proteome</keyword>
<feature type="compositionally biased region" description="Low complexity" evidence="1">
    <location>
        <begin position="39"/>
        <end position="50"/>
    </location>
</feature>
<evidence type="ECO:0000256" key="1">
    <source>
        <dbReference type="SAM" id="MobiDB-lite"/>
    </source>
</evidence>
<accession>A0ABS1M6G9</accession>
<proteinExistence type="predicted"/>
<feature type="signal peptide" evidence="2">
    <location>
        <begin position="1"/>
        <end position="28"/>
    </location>
</feature>
<dbReference type="EMBL" id="JAERRJ010000006">
    <property type="protein sequence ID" value="MBL1076248.1"/>
    <property type="molecule type" value="Genomic_DNA"/>
</dbReference>
<comment type="caution">
    <text evidence="4">The sequence shown here is derived from an EMBL/GenBank/DDBJ whole genome shotgun (WGS) entry which is preliminary data.</text>
</comment>
<keyword evidence="2" id="KW-0732">Signal</keyword>
<protein>
    <submittedName>
        <fullName evidence="4">Glycerophosphodiester phosphodiesterase</fullName>
    </submittedName>
</protein>
<dbReference type="InterPro" id="IPR030395">
    <property type="entry name" value="GP_PDE_dom"/>
</dbReference>
<dbReference type="RefSeq" id="WP_201948790.1">
    <property type="nucleotide sequence ID" value="NZ_JAERRJ010000006.1"/>
</dbReference>
<gene>
    <name evidence="4" type="ORF">JK358_17755</name>
</gene>
<dbReference type="PROSITE" id="PS51704">
    <property type="entry name" value="GP_PDE"/>
    <property type="match status" value="1"/>
</dbReference>
<sequence length="369" mass="40151">MTFDWQKSKQVKRTFAAFGVAVAALGMAACGDSSDSRESSPSATTTAAAADPNRPFDLQAHRGGRGMTIEESLPGFAKAIELGVSTLELDIVLTSDNVPIIWHDPTIQAEKCTDTAPAAPDDPQYPYVGKVVHDLTYDQIRTLDCGRKLAGFPDAQELPGNKIARLPELFDLVKTYPGAFDTLRYNVETKIEAEKPEQSATPEQFVDVILGAVADADATNKVEIQSFDWRSLPLVEAKNAAIPTVALYDDTTYKPGSAWLGPVKYEDHPDNPLAAIKALGADISSPSYVNPWNSDAKVGDSGFRLTTDAAYVKKAHELGIKVIPWTVNDKETIALVIDQGVDGIITDYPNRAREVMRDKDMPLPQAFRK</sequence>
<evidence type="ECO:0000259" key="3">
    <source>
        <dbReference type="PROSITE" id="PS51704"/>
    </source>
</evidence>
<evidence type="ECO:0000256" key="2">
    <source>
        <dbReference type="SAM" id="SignalP"/>
    </source>
</evidence>
<organism evidence="4 5">
    <name type="scientific">Nocardia acididurans</name>
    <dbReference type="NCBI Taxonomy" id="2802282"/>
    <lineage>
        <taxon>Bacteria</taxon>
        <taxon>Bacillati</taxon>
        <taxon>Actinomycetota</taxon>
        <taxon>Actinomycetes</taxon>
        <taxon>Mycobacteriales</taxon>
        <taxon>Nocardiaceae</taxon>
        <taxon>Nocardia</taxon>
    </lineage>
</organism>
<feature type="domain" description="GP-PDE" evidence="3">
    <location>
        <begin position="56"/>
        <end position="356"/>
    </location>
</feature>
<dbReference type="PROSITE" id="PS51257">
    <property type="entry name" value="PROKAR_LIPOPROTEIN"/>
    <property type="match status" value="1"/>
</dbReference>
<feature type="region of interest" description="Disordered" evidence="1">
    <location>
        <begin position="31"/>
        <end position="56"/>
    </location>
</feature>
<evidence type="ECO:0000313" key="4">
    <source>
        <dbReference type="EMBL" id="MBL1076248.1"/>
    </source>
</evidence>
<dbReference type="InterPro" id="IPR017946">
    <property type="entry name" value="PLC-like_Pdiesterase_TIM-brl"/>
</dbReference>
<dbReference type="PANTHER" id="PTHR46211:SF14">
    <property type="entry name" value="GLYCEROPHOSPHODIESTER PHOSPHODIESTERASE"/>
    <property type="match status" value="1"/>
</dbReference>
<dbReference type="SUPFAM" id="SSF51695">
    <property type="entry name" value="PLC-like phosphodiesterases"/>
    <property type="match status" value="1"/>
</dbReference>
<feature type="chain" id="PRO_5045716386" evidence="2">
    <location>
        <begin position="29"/>
        <end position="369"/>
    </location>
</feature>
<dbReference type="Pfam" id="PF03009">
    <property type="entry name" value="GDPD"/>
    <property type="match status" value="1"/>
</dbReference>
<reference evidence="4 5" key="1">
    <citation type="submission" date="2021-01" db="EMBL/GenBank/DDBJ databases">
        <title>WGS of actinomycetes isolated from Thailand.</title>
        <authorList>
            <person name="Thawai C."/>
        </authorList>
    </citation>
    <scope>NUCLEOTIDE SEQUENCE [LARGE SCALE GENOMIC DNA]</scope>
    <source>
        <strain evidence="4 5">LPG 2</strain>
    </source>
</reference>
<evidence type="ECO:0000313" key="5">
    <source>
        <dbReference type="Proteomes" id="UP000602198"/>
    </source>
</evidence>
<dbReference type="PANTHER" id="PTHR46211">
    <property type="entry name" value="GLYCEROPHOSPHORYL DIESTER PHOSPHODIESTERASE"/>
    <property type="match status" value="1"/>
</dbReference>